<organism evidence="4 5">
    <name type="scientific">Geodermatophilus aquaeductus</name>
    <dbReference type="NCBI Taxonomy" id="1564161"/>
    <lineage>
        <taxon>Bacteria</taxon>
        <taxon>Bacillati</taxon>
        <taxon>Actinomycetota</taxon>
        <taxon>Actinomycetes</taxon>
        <taxon>Geodermatophilales</taxon>
        <taxon>Geodermatophilaceae</taxon>
        <taxon>Geodermatophilus</taxon>
    </lineage>
</organism>
<gene>
    <name evidence="4" type="ORF">SAMN06273567_101856</name>
</gene>
<accession>A0A521BND3</accession>
<protein>
    <submittedName>
        <fullName evidence="4">Conserved domain-containing protein</fullName>
    </submittedName>
</protein>
<dbReference type="InterPro" id="IPR052967">
    <property type="entry name" value="Stress_Response_Assoc"/>
</dbReference>
<dbReference type="EMBL" id="FXTJ01000001">
    <property type="protein sequence ID" value="SMO48120.1"/>
    <property type="molecule type" value="Genomic_DNA"/>
</dbReference>
<sequence>MLSERDLSAAIGSTVQGPDGEKIGTVESFFVDDRTGAPTWVAVSTGLFGTKHSIVPATQATFGDGVLSVPVHKDTVKHAPITGGDHLGPEDEAALREHYGLTGGTAQPGGTAEPGPDVPTGQPWSQAGSGPTRSDAGPATDVPATGAAGVDRRDTAVSNEPPAAGTSAQTGAPGSGASAAAGAVADQGTRPVPQPAAGMRTTTEQAAPPPAAEHAPRHAGGAVTGGAVTDGAMARSEEQLRVGTEQVAATRVRLVKYVVTEEVQVTVPIRREEIRVEHVPLDAPDVPGESLAPAGGQQYAETAQPGTVQPGTGLGGLPEEIVLHAERPVVSVEVVPVERVRLATEVVQGQERVTEQVQREQIVVDQTRSGPVR</sequence>
<dbReference type="InterPro" id="IPR014747">
    <property type="entry name" value="Bac_photo_RC_H_C"/>
</dbReference>
<dbReference type="AlphaFoldDB" id="A0A521BND3"/>
<evidence type="ECO:0000313" key="5">
    <source>
        <dbReference type="Proteomes" id="UP000317484"/>
    </source>
</evidence>
<feature type="compositionally biased region" description="Low complexity" evidence="1">
    <location>
        <begin position="218"/>
        <end position="227"/>
    </location>
</feature>
<evidence type="ECO:0000259" key="2">
    <source>
        <dbReference type="Pfam" id="PF05239"/>
    </source>
</evidence>
<evidence type="ECO:0000259" key="3">
    <source>
        <dbReference type="Pfam" id="PF09557"/>
    </source>
</evidence>
<dbReference type="SUPFAM" id="SSF50346">
    <property type="entry name" value="PRC-barrel domain"/>
    <property type="match status" value="1"/>
</dbReference>
<dbReference type="GO" id="GO:0030077">
    <property type="term" value="C:plasma membrane light-harvesting complex"/>
    <property type="evidence" value="ECO:0007669"/>
    <property type="project" value="InterPro"/>
</dbReference>
<dbReference type="Gene3D" id="3.90.50.10">
    <property type="entry name" value="Photosynthetic Reaction Center, subunit H, domain 2"/>
    <property type="match status" value="1"/>
</dbReference>
<feature type="compositionally biased region" description="Polar residues" evidence="1">
    <location>
        <begin position="122"/>
        <end position="132"/>
    </location>
</feature>
<evidence type="ECO:0000256" key="1">
    <source>
        <dbReference type="SAM" id="MobiDB-lite"/>
    </source>
</evidence>
<feature type="region of interest" description="Disordered" evidence="1">
    <location>
        <begin position="100"/>
        <end position="227"/>
    </location>
</feature>
<dbReference type="InterPro" id="IPR027275">
    <property type="entry name" value="PRC-brl_dom"/>
</dbReference>
<proteinExistence type="predicted"/>
<feature type="domain" description="DUF2382" evidence="3">
    <location>
        <begin position="233"/>
        <end position="364"/>
    </location>
</feature>
<dbReference type="GO" id="GO:0019684">
    <property type="term" value="P:photosynthesis, light reaction"/>
    <property type="evidence" value="ECO:0007669"/>
    <property type="project" value="InterPro"/>
</dbReference>
<dbReference type="PANTHER" id="PTHR38463:SF1">
    <property type="entry name" value="STRESS RESPONSE PROTEIN YSNF"/>
    <property type="match status" value="1"/>
</dbReference>
<keyword evidence="5" id="KW-1185">Reference proteome</keyword>
<dbReference type="PANTHER" id="PTHR38463">
    <property type="entry name" value="STRESS RESPONSE PROTEIN YSNF"/>
    <property type="match status" value="1"/>
</dbReference>
<dbReference type="InterPro" id="IPR011033">
    <property type="entry name" value="PRC_barrel-like_sf"/>
</dbReference>
<feature type="compositionally biased region" description="Low complexity" evidence="1">
    <location>
        <begin position="161"/>
        <end position="189"/>
    </location>
</feature>
<reference evidence="4 5" key="1">
    <citation type="submission" date="2017-05" db="EMBL/GenBank/DDBJ databases">
        <authorList>
            <person name="Varghese N."/>
            <person name="Submissions S."/>
        </authorList>
    </citation>
    <scope>NUCLEOTIDE SEQUENCE [LARGE SCALE GENOMIC DNA]</scope>
    <source>
        <strain evidence="4 5">DSM 46834</strain>
    </source>
</reference>
<dbReference type="Proteomes" id="UP000317484">
    <property type="component" value="Unassembled WGS sequence"/>
</dbReference>
<dbReference type="Pfam" id="PF09557">
    <property type="entry name" value="DUF2382"/>
    <property type="match status" value="1"/>
</dbReference>
<name>A0A521BND3_9ACTN</name>
<evidence type="ECO:0000313" key="4">
    <source>
        <dbReference type="EMBL" id="SMO48120.1"/>
    </source>
</evidence>
<dbReference type="RefSeq" id="WP_142457035.1">
    <property type="nucleotide sequence ID" value="NZ_FXTJ01000001.1"/>
</dbReference>
<feature type="domain" description="PRC-barrel" evidence="2">
    <location>
        <begin position="11"/>
        <end position="74"/>
    </location>
</feature>
<dbReference type="InterPro" id="IPR019060">
    <property type="entry name" value="DUF2382"/>
</dbReference>
<dbReference type="Pfam" id="PF05239">
    <property type="entry name" value="PRC"/>
    <property type="match status" value="1"/>
</dbReference>